<proteinExistence type="predicted"/>
<keyword evidence="1" id="KW-1133">Transmembrane helix</keyword>
<accession>A0A031LSS9</accession>
<comment type="caution">
    <text evidence="2">The sequence shown here is derived from an EMBL/GenBank/DDBJ whole genome shotgun (WGS) entry which is preliminary data.</text>
</comment>
<keyword evidence="3" id="KW-1185">Reference proteome</keyword>
<feature type="transmembrane region" description="Helical" evidence="1">
    <location>
        <begin position="172"/>
        <end position="195"/>
    </location>
</feature>
<feature type="transmembrane region" description="Helical" evidence="1">
    <location>
        <begin position="290"/>
        <end position="308"/>
    </location>
</feature>
<dbReference type="EMBL" id="JFZT01000015">
    <property type="protein sequence ID" value="EZQ11437.1"/>
    <property type="molecule type" value="Genomic_DNA"/>
</dbReference>
<feature type="transmembrane region" description="Helical" evidence="1">
    <location>
        <begin position="202"/>
        <end position="222"/>
    </location>
</feature>
<keyword evidence="1" id="KW-0812">Transmembrane</keyword>
<feature type="transmembrane region" description="Helical" evidence="1">
    <location>
        <begin position="123"/>
        <end position="142"/>
    </location>
</feature>
<gene>
    <name evidence="2" type="ORF">CM19_01370</name>
</gene>
<name>A0A031LSS9_9CREN</name>
<sequence length="367" mass="41222">MSCAFFPQSSSGKKLIRKHKKGKKMDKRSIILLAFAINSVEPISLEVNHEGLINSLLSIPLILDVFILVYLLIRKEWSGKGFFGYLSKYKTWALAQLFSWIFSYFLYVVYTFVYIAYWLLPSFPYEGSLIIAMAVASSLLVLSNYGYYFLIGTAILEIIFSLPIGWKFMPNFSYQIPSGIISTSLLLLCITLVPYVKGKSSYSWVIWPAFAVSSIFTILGSFFSPPVFAKEMSSIGLFSLILVEYLSLKNVLSEFRLYFPLIMAGVLIMSILSTMVNYSSFYNLTADPSSISLFVSLSLGFPSLLLLYKGIRYYVIVSIGEIMIGYGIVSFLISISGIYLYATLLGSILPPFIALLISKLRLSQNKS</sequence>
<feature type="transmembrane region" description="Helical" evidence="1">
    <location>
        <begin position="94"/>
        <end position="117"/>
    </location>
</feature>
<dbReference type="AlphaFoldDB" id="A0A031LSS9"/>
<organism evidence="2 3">
    <name type="scientific">Candidatus Acidianus copahuensis</name>
    <dbReference type="NCBI Taxonomy" id="1160895"/>
    <lineage>
        <taxon>Archaea</taxon>
        <taxon>Thermoproteota</taxon>
        <taxon>Thermoprotei</taxon>
        <taxon>Sulfolobales</taxon>
        <taxon>Sulfolobaceae</taxon>
        <taxon>Acidianus</taxon>
    </lineage>
</organism>
<evidence type="ECO:0000313" key="3">
    <source>
        <dbReference type="Proteomes" id="UP000024332"/>
    </source>
</evidence>
<reference evidence="2 3" key="1">
    <citation type="submission" date="2014-03" db="EMBL/GenBank/DDBJ databases">
        <title>Draft genome sequence of the novel thermoacidophilic archaea Acidianus copahuensis ALE1 strain, isolated from Copahue volcanic area in Neuquen Argentina.</title>
        <authorList>
            <person name="Urbieta M.S."/>
            <person name="Rascovan N."/>
            <person name="Castro C."/>
            <person name="Revale S."/>
            <person name="Giaveno M.A."/>
            <person name="Vazquez M.P."/>
            <person name="Donati E.R."/>
        </authorList>
    </citation>
    <scope>NUCLEOTIDE SEQUENCE [LARGE SCALE GENOMIC DNA]</scope>
    <source>
        <strain evidence="2 3">ALE1</strain>
    </source>
</reference>
<keyword evidence="1" id="KW-0472">Membrane</keyword>
<feature type="transmembrane region" description="Helical" evidence="1">
    <location>
        <begin position="339"/>
        <end position="357"/>
    </location>
</feature>
<dbReference type="Proteomes" id="UP000024332">
    <property type="component" value="Unassembled WGS sequence"/>
</dbReference>
<evidence type="ECO:0000256" key="1">
    <source>
        <dbReference type="SAM" id="Phobius"/>
    </source>
</evidence>
<evidence type="ECO:0000313" key="2">
    <source>
        <dbReference type="EMBL" id="EZQ11437.1"/>
    </source>
</evidence>
<feature type="transmembrane region" description="Helical" evidence="1">
    <location>
        <begin position="52"/>
        <end position="73"/>
    </location>
</feature>
<feature type="transmembrane region" description="Helical" evidence="1">
    <location>
        <begin position="258"/>
        <end position="278"/>
    </location>
</feature>
<protein>
    <submittedName>
        <fullName evidence="2">Uncharacterized protein</fullName>
    </submittedName>
</protein>
<feature type="transmembrane region" description="Helical" evidence="1">
    <location>
        <begin position="313"/>
        <end position="333"/>
    </location>
</feature>